<dbReference type="GeneID" id="84693222"/>
<evidence type="ECO:0000313" key="3">
    <source>
        <dbReference type="Proteomes" id="UP000809137"/>
    </source>
</evidence>
<protein>
    <recommendedName>
        <fullName evidence="4">Glycine zipper 2TM domain-containing protein</fullName>
    </recommendedName>
</protein>
<evidence type="ECO:0000313" key="2">
    <source>
        <dbReference type="EMBL" id="MBM0747606.1"/>
    </source>
</evidence>
<feature type="signal peptide" evidence="1">
    <location>
        <begin position="1"/>
        <end position="23"/>
    </location>
</feature>
<name>A0ABS1Z5C1_9GAMM</name>
<comment type="caution">
    <text evidence="2">The sequence shown here is derived from an EMBL/GenBank/DDBJ whole genome shotgun (WGS) entry which is preliminary data.</text>
</comment>
<proteinExistence type="predicted"/>
<reference evidence="2 3" key="1">
    <citation type="submission" date="2021-01" db="EMBL/GenBank/DDBJ databases">
        <title>Complete genome sequence of Pantoea eucrina OB49, a heavy metal tolerant bacterium with PGPR potential isolated from wheat in Algeria.</title>
        <authorList>
            <person name="Lekired A."/>
            <person name="Ouzari I.H."/>
        </authorList>
    </citation>
    <scope>NUCLEOTIDE SEQUENCE [LARGE SCALE GENOMIC DNA]</scope>
    <source>
        <strain evidence="2 3">OB49</strain>
    </source>
</reference>
<evidence type="ECO:0000256" key="1">
    <source>
        <dbReference type="SAM" id="SignalP"/>
    </source>
</evidence>
<dbReference type="Proteomes" id="UP000809137">
    <property type="component" value="Unassembled WGS sequence"/>
</dbReference>
<dbReference type="RefSeq" id="WP_040113892.1">
    <property type="nucleotide sequence ID" value="NZ_CP083450.1"/>
</dbReference>
<organism evidence="2 3">
    <name type="scientific">Pantoea eucrina</name>
    <dbReference type="NCBI Taxonomy" id="472693"/>
    <lineage>
        <taxon>Bacteria</taxon>
        <taxon>Pseudomonadati</taxon>
        <taxon>Pseudomonadota</taxon>
        <taxon>Gammaproteobacteria</taxon>
        <taxon>Enterobacterales</taxon>
        <taxon>Erwiniaceae</taxon>
        <taxon>Pantoea</taxon>
    </lineage>
</organism>
<accession>A0ABS1Z5C1</accession>
<keyword evidence="1" id="KW-0732">Signal</keyword>
<keyword evidence="3" id="KW-1185">Reference proteome</keyword>
<evidence type="ECO:0008006" key="4">
    <source>
        <dbReference type="Google" id="ProtNLM"/>
    </source>
</evidence>
<feature type="chain" id="PRO_5045327426" description="Glycine zipper 2TM domain-containing protein" evidence="1">
    <location>
        <begin position="24"/>
        <end position="70"/>
    </location>
</feature>
<sequence>MRKIAFALLTAGVLLSATAQVQAKGCLKGAAVGGVAGHLKHHGVAGAAAGCAVGHHMANKKEKEANKNTQ</sequence>
<dbReference type="EMBL" id="JAFCXS010000005">
    <property type="protein sequence ID" value="MBM0747606.1"/>
    <property type="molecule type" value="Genomic_DNA"/>
</dbReference>
<gene>
    <name evidence="2" type="ORF">JJB79_09275</name>
</gene>